<dbReference type="PANTHER" id="PTHR36849:SF1">
    <property type="entry name" value="CYTOPLASMIC PROTEIN"/>
    <property type="match status" value="1"/>
</dbReference>
<dbReference type="Pfam" id="PF22752">
    <property type="entry name" value="DUF488-N3i"/>
    <property type="match status" value="1"/>
</dbReference>
<dbReference type="InterPro" id="IPR052552">
    <property type="entry name" value="YeaO-like"/>
</dbReference>
<reference evidence="1" key="1">
    <citation type="journal article" date="2019" name="Lett. Appl. Microbiol.">
        <title>A case of 'blown pack' spoilage of vacuum-packaged pork likely associated with Clostridium estertheticum in Canada.</title>
        <authorList>
            <person name="Zhang P."/>
            <person name="Ward P."/>
            <person name="McMullen L.M."/>
            <person name="Yang X."/>
        </authorList>
    </citation>
    <scope>NUCLEOTIDE SEQUENCE [LARGE SCALE GENOMIC DNA]</scope>
    <source>
        <strain evidence="1">MA19</strain>
    </source>
</reference>
<gene>
    <name evidence="1" type="ORF">E4V82_10850</name>
</gene>
<accession>A0A5N7J1P3</accession>
<dbReference type="Proteomes" id="UP000342249">
    <property type="component" value="Unassembled WGS sequence"/>
</dbReference>
<organism evidence="1 2">
    <name type="scientific">Clostridium estertheticum</name>
    <dbReference type="NCBI Taxonomy" id="238834"/>
    <lineage>
        <taxon>Bacteria</taxon>
        <taxon>Bacillati</taxon>
        <taxon>Bacillota</taxon>
        <taxon>Clostridia</taxon>
        <taxon>Eubacteriales</taxon>
        <taxon>Clostridiaceae</taxon>
        <taxon>Clostridium</taxon>
    </lineage>
</organism>
<evidence type="ECO:0000313" key="2">
    <source>
        <dbReference type="Proteomes" id="UP000342249"/>
    </source>
</evidence>
<dbReference type="EMBL" id="SPSF01000031">
    <property type="protein sequence ID" value="MPQ62603.1"/>
    <property type="molecule type" value="Genomic_DNA"/>
</dbReference>
<dbReference type="AlphaFoldDB" id="A0A5N7J1P3"/>
<dbReference type="RefSeq" id="WP_152752334.1">
    <property type="nucleotide sequence ID" value="NZ_SPSE01000032.1"/>
</dbReference>
<protein>
    <submittedName>
        <fullName evidence="1">DUF488 family protein</fullName>
    </submittedName>
</protein>
<evidence type="ECO:0000313" key="1">
    <source>
        <dbReference type="EMBL" id="MPQ62603.1"/>
    </source>
</evidence>
<name>A0A5N7J1P3_9CLOT</name>
<comment type="caution">
    <text evidence="1">The sequence shown here is derived from an EMBL/GenBank/DDBJ whole genome shotgun (WGS) entry which is preliminary data.</text>
</comment>
<dbReference type="PANTHER" id="PTHR36849">
    <property type="entry name" value="CYTOPLASMIC PROTEIN-RELATED"/>
    <property type="match status" value="1"/>
</dbReference>
<sequence length="100" mass="11719">MTIRIKRIYDMPSEGDGKRVLIDRIWTRGISKAIAQLDMWLKEVAPSTELRSWYVHSPKKQEEFRNLYEQELSPDSKIIYAVKLLKKMAVFKHPTVTATP</sequence>
<proteinExistence type="predicted"/>